<organism evidence="2 3">
    <name type="scientific">Knoellia remsis</name>
    <dbReference type="NCBI Taxonomy" id="407159"/>
    <lineage>
        <taxon>Bacteria</taxon>
        <taxon>Bacillati</taxon>
        <taxon>Actinomycetota</taxon>
        <taxon>Actinomycetes</taxon>
        <taxon>Micrococcales</taxon>
        <taxon>Intrasporangiaceae</taxon>
        <taxon>Knoellia</taxon>
    </lineage>
</organism>
<dbReference type="AlphaFoldDB" id="A0A2T0UD90"/>
<evidence type="ECO:0000313" key="2">
    <source>
        <dbReference type="EMBL" id="PRY55828.1"/>
    </source>
</evidence>
<accession>A0A2T0UD90</accession>
<name>A0A2T0UD90_9MICO</name>
<evidence type="ECO:0000259" key="1">
    <source>
        <dbReference type="SMART" id="SM00909"/>
    </source>
</evidence>
<dbReference type="Proteomes" id="UP000237822">
    <property type="component" value="Unassembled WGS sequence"/>
</dbReference>
<dbReference type="InterPro" id="IPR019606">
    <property type="entry name" value="GerMN"/>
</dbReference>
<proteinExistence type="predicted"/>
<gene>
    <name evidence="2" type="ORF">BCF74_1215</name>
</gene>
<keyword evidence="3" id="KW-1185">Reference proteome</keyword>
<dbReference type="Pfam" id="PF25976">
    <property type="entry name" value="LpqB_N"/>
    <property type="match status" value="1"/>
</dbReference>
<evidence type="ECO:0000313" key="3">
    <source>
        <dbReference type="Proteomes" id="UP000237822"/>
    </source>
</evidence>
<dbReference type="SMART" id="SM00909">
    <property type="entry name" value="Germane"/>
    <property type="match status" value="1"/>
</dbReference>
<dbReference type="Pfam" id="PF10646">
    <property type="entry name" value="Germane"/>
    <property type="match status" value="1"/>
</dbReference>
<dbReference type="SUPFAM" id="SSF82171">
    <property type="entry name" value="DPP6 N-terminal domain-like"/>
    <property type="match status" value="1"/>
</dbReference>
<feature type="domain" description="GerMN" evidence="1">
    <location>
        <begin position="232"/>
        <end position="321"/>
    </location>
</feature>
<dbReference type="InterPro" id="IPR059026">
    <property type="entry name" value="LpqB_N"/>
</dbReference>
<protein>
    <submittedName>
        <fullName evidence="2">Sporulation and spore germination protein</fullName>
    </submittedName>
</protein>
<comment type="caution">
    <text evidence="2">The sequence shown here is derived from an EMBL/GenBank/DDBJ whole genome shotgun (WGS) entry which is preliminary data.</text>
</comment>
<dbReference type="EMBL" id="PVTI01000021">
    <property type="protein sequence ID" value="PRY55828.1"/>
    <property type="molecule type" value="Genomic_DNA"/>
</dbReference>
<dbReference type="RefSeq" id="WP_170070233.1">
    <property type="nucleotide sequence ID" value="NZ_PVTI01000021.1"/>
</dbReference>
<reference evidence="2 3" key="1">
    <citation type="submission" date="2018-03" db="EMBL/GenBank/DDBJ databases">
        <title>Genomic Encyclopedia of Archaeal and Bacterial Type Strains, Phase II (KMG-II): from individual species to whole genera.</title>
        <authorList>
            <person name="Goeker M."/>
        </authorList>
    </citation>
    <scope>NUCLEOTIDE SEQUENCE [LARGE SCALE GENOMIC DNA]</scope>
    <source>
        <strain evidence="2 3">ATCC BAA-1496</strain>
    </source>
</reference>
<sequence length="616" mass="65248">MTRTTHVCRPVPRVGPARAGRFRATAGTRSVRAGRALLATLLAAVVLTGCASVGAHTPVEPGLEVRGADVQPPRALFPGPTKGATQEQVILGFVRAGAASDGDYSTARSYLTEDAARTWVPEGEVVLYSTSAPPKVTPIKADSARLTAVVDSTIGPDGRFVGARQGTTRSADFGFARINDEWRISSVPKGFGRWLTTSDLGRLLKPYDVHYLSRDGRSLVPDRLWFPRDHLATRLARAQLGAPPAYLADAVTTAIPAGSRLIADSVTVTDGVAEVEITGSVPTDRTQRENVYVQLVSTLVQDPSVQGVRVKVGDTTLELPDVDLPVRSLEQVGFVEPDVSSTGRAVVRRRAAISFLPTTFGSEEDPQPSGNVDVPHDFTSLALSADGEEIAAVDPDGKGISRFRGVTRYEVPFFGTNVGRPSYDRTGRLWLGGTGLDEDSDISLWTVDVSGDPSRERLATAQPVSAEWLAGRRVVEAKPSPEGDRVAVLHTAANGSDPRIDLAGVARGEGGVPARLAPPLRLGATLTALKDLVWLSDLSLAALGQRVGTNEKLRPYVISVDGQDQPLAETPDAVAITTVGGERDIIVTTSDQRVLSRAGGQWLSLGTGSDVAVPAH</sequence>